<accession>A0A3N4HJE2</accession>
<feature type="region of interest" description="Disordered" evidence="1">
    <location>
        <begin position="214"/>
        <end position="252"/>
    </location>
</feature>
<feature type="compositionally biased region" description="Low complexity" evidence="1">
    <location>
        <begin position="452"/>
        <end position="471"/>
    </location>
</feature>
<organism evidence="2 3">
    <name type="scientific">Ascobolus immersus RN42</name>
    <dbReference type="NCBI Taxonomy" id="1160509"/>
    <lineage>
        <taxon>Eukaryota</taxon>
        <taxon>Fungi</taxon>
        <taxon>Dikarya</taxon>
        <taxon>Ascomycota</taxon>
        <taxon>Pezizomycotina</taxon>
        <taxon>Pezizomycetes</taxon>
        <taxon>Pezizales</taxon>
        <taxon>Ascobolaceae</taxon>
        <taxon>Ascobolus</taxon>
    </lineage>
</organism>
<protein>
    <submittedName>
        <fullName evidence="2">Uncharacterized protein</fullName>
    </submittedName>
</protein>
<keyword evidence="3" id="KW-1185">Reference proteome</keyword>
<gene>
    <name evidence="2" type="ORF">BJ508DRAFT_334494</name>
</gene>
<dbReference type="Proteomes" id="UP000275078">
    <property type="component" value="Unassembled WGS sequence"/>
</dbReference>
<feature type="region of interest" description="Disordered" evidence="1">
    <location>
        <begin position="411"/>
        <end position="488"/>
    </location>
</feature>
<evidence type="ECO:0000313" key="2">
    <source>
        <dbReference type="EMBL" id="RPA73046.1"/>
    </source>
</evidence>
<proteinExistence type="predicted"/>
<feature type="compositionally biased region" description="Gly residues" evidence="1">
    <location>
        <begin position="435"/>
        <end position="451"/>
    </location>
</feature>
<sequence length="601" mass="66357">MSPTNNLHRKDSVNNLNNTNANNTRRISASSDESHPTSRQQSPSNTTTYQTRQQLDVLLDQALQNPYVPTQQQAQSEDHRDCLREICTRLQQALTTFEVAAFEALEDFPRIQQPLSSILTEAARTLHRGVLNPGFYLRQNPDVTLAPPSPTYQEAVAQQPTPTSSQQQTIPTPPIPVSSQTPARQAPSAHVSTPLRRQNGSQVDWLAHGIDLLEGREEAPTPPTPRQQGGRSRGRGNSQEAQNHAQARRVYEEEEMKYRKKKAQLFAYLYKALHPSIQYQAASFKEEQDVAGLWQALKEQYSARTVADIVSLYRGLTTMRFRDAEHPAETVAEYNSRIRQADERLTASMGAIDAKVLRAVMYLEGMEQHFPQQVAMLLRDNQHAVPGPQGLKSLDFNNVMQEMELLTSICAPEPESGGEASKAFRAAGQWQGRSSSGGRGRGKPRGGGSGHAGSSKQQSRGRSGSGSRVSKPQGQSTGSGPYCEYHKKHGHSSEECKALKEAREVLAKSQSSSTPDILRCSGHKGKHKSGLTRVRSAKAKAAESNKRALLKLAKWIVDSGTNRVMTYTKSVFLPGSYRQLVKPEEIELADGGITSARTTFR</sequence>
<feature type="compositionally biased region" description="Low complexity" evidence="1">
    <location>
        <begin position="14"/>
        <end position="24"/>
    </location>
</feature>
<feature type="compositionally biased region" description="Low complexity" evidence="1">
    <location>
        <begin position="158"/>
        <end position="170"/>
    </location>
</feature>
<feature type="compositionally biased region" description="Low complexity" evidence="1">
    <location>
        <begin position="226"/>
        <end position="239"/>
    </location>
</feature>
<evidence type="ECO:0000313" key="3">
    <source>
        <dbReference type="Proteomes" id="UP000275078"/>
    </source>
</evidence>
<feature type="compositionally biased region" description="Polar residues" evidence="1">
    <location>
        <begin position="25"/>
        <end position="49"/>
    </location>
</feature>
<feature type="region of interest" description="Disordered" evidence="1">
    <location>
        <begin position="1"/>
        <end position="49"/>
    </location>
</feature>
<dbReference type="EMBL" id="ML119836">
    <property type="protein sequence ID" value="RPA73046.1"/>
    <property type="molecule type" value="Genomic_DNA"/>
</dbReference>
<feature type="region of interest" description="Disordered" evidence="1">
    <location>
        <begin position="141"/>
        <end position="200"/>
    </location>
</feature>
<evidence type="ECO:0000256" key="1">
    <source>
        <dbReference type="SAM" id="MobiDB-lite"/>
    </source>
</evidence>
<reference evidence="2 3" key="1">
    <citation type="journal article" date="2018" name="Nat. Ecol. Evol.">
        <title>Pezizomycetes genomes reveal the molecular basis of ectomycorrhizal truffle lifestyle.</title>
        <authorList>
            <person name="Murat C."/>
            <person name="Payen T."/>
            <person name="Noel B."/>
            <person name="Kuo A."/>
            <person name="Morin E."/>
            <person name="Chen J."/>
            <person name="Kohler A."/>
            <person name="Krizsan K."/>
            <person name="Balestrini R."/>
            <person name="Da Silva C."/>
            <person name="Montanini B."/>
            <person name="Hainaut M."/>
            <person name="Levati E."/>
            <person name="Barry K.W."/>
            <person name="Belfiori B."/>
            <person name="Cichocki N."/>
            <person name="Clum A."/>
            <person name="Dockter R.B."/>
            <person name="Fauchery L."/>
            <person name="Guy J."/>
            <person name="Iotti M."/>
            <person name="Le Tacon F."/>
            <person name="Lindquist E.A."/>
            <person name="Lipzen A."/>
            <person name="Malagnac F."/>
            <person name="Mello A."/>
            <person name="Molinier V."/>
            <person name="Miyauchi S."/>
            <person name="Poulain J."/>
            <person name="Riccioni C."/>
            <person name="Rubini A."/>
            <person name="Sitrit Y."/>
            <person name="Splivallo R."/>
            <person name="Traeger S."/>
            <person name="Wang M."/>
            <person name="Zifcakova L."/>
            <person name="Wipf D."/>
            <person name="Zambonelli A."/>
            <person name="Paolocci F."/>
            <person name="Nowrousian M."/>
            <person name="Ottonello S."/>
            <person name="Baldrian P."/>
            <person name="Spatafora J.W."/>
            <person name="Henrissat B."/>
            <person name="Nagy L.G."/>
            <person name="Aury J.M."/>
            <person name="Wincker P."/>
            <person name="Grigoriev I.V."/>
            <person name="Bonfante P."/>
            <person name="Martin F.M."/>
        </authorList>
    </citation>
    <scope>NUCLEOTIDE SEQUENCE [LARGE SCALE GENOMIC DNA]</scope>
    <source>
        <strain evidence="2 3">RN42</strain>
    </source>
</reference>
<feature type="region of interest" description="Disordered" evidence="1">
    <location>
        <begin position="507"/>
        <end position="529"/>
    </location>
</feature>
<dbReference type="AlphaFoldDB" id="A0A3N4HJE2"/>
<name>A0A3N4HJE2_ASCIM</name>